<dbReference type="AlphaFoldDB" id="A0AAV1JXQ8"/>
<sequence>MKFVWELAFLVTLCTLVQGSPFDDGKYKPKVYDEYDDGKYYRPPTEGKYVPGDEGKYMYIYQQGVYPYDGTYKHLGRGDSNDYIGFQIYAPRFPYIHRIIKELISTYVSPDILVFSETETGQVFDKAQSPEEIAMKCNLINPGTKNSTEAEVVTQYPPMMKLEDGEQQGTLYSFKGTKVLSKVENSLKTKLKLQYEVFVRVVEETEL</sequence>
<keyword evidence="3" id="KW-1185">Reference proteome</keyword>
<evidence type="ECO:0000313" key="3">
    <source>
        <dbReference type="Proteomes" id="UP001497472"/>
    </source>
</evidence>
<keyword evidence="1" id="KW-0732">Signal</keyword>
<comment type="caution">
    <text evidence="2">The sequence shown here is derived from an EMBL/GenBank/DDBJ whole genome shotgun (WGS) entry which is preliminary data.</text>
</comment>
<protein>
    <submittedName>
        <fullName evidence="2">Uncharacterized protein</fullName>
    </submittedName>
</protein>
<feature type="signal peptide" evidence="1">
    <location>
        <begin position="1"/>
        <end position="19"/>
    </location>
</feature>
<feature type="chain" id="PRO_5044021638" evidence="1">
    <location>
        <begin position="20"/>
        <end position="207"/>
    </location>
</feature>
<name>A0AAV1JXQ8_9NEOP</name>
<accession>A0AAV1JXQ8</accession>
<dbReference type="Proteomes" id="UP001497472">
    <property type="component" value="Unassembled WGS sequence"/>
</dbReference>
<gene>
    <name evidence="2" type="ORF">LNINA_LOCUS12575</name>
</gene>
<organism evidence="2 3">
    <name type="scientific">Leptosia nina</name>
    <dbReference type="NCBI Taxonomy" id="320188"/>
    <lineage>
        <taxon>Eukaryota</taxon>
        <taxon>Metazoa</taxon>
        <taxon>Ecdysozoa</taxon>
        <taxon>Arthropoda</taxon>
        <taxon>Hexapoda</taxon>
        <taxon>Insecta</taxon>
        <taxon>Pterygota</taxon>
        <taxon>Neoptera</taxon>
        <taxon>Endopterygota</taxon>
        <taxon>Lepidoptera</taxon>
        <taxon>Glossata</taxon>
        <taxon>Ditrysia</taxon>
        <taxon>Papilionoidea</taxon>
        <taxon>Pieridae</taxon>
        <taxon>Pierinae</taxon>
        <taxon>Leptosia</taxon>
    </lineage>
</organism>
<evidence type="ECO:0000313" key="2">
    <source>
        <dbReference type="EMBL" id="CAK1553604.1"/>
    </source>
</evidence>
<proteinExistence type="predicted"/>
<evidence type="ECO:0000256" key="1">
    <source>
        <dbReference type="SAM" id="SignalP"/>
    </source>
</evidence>
<dbReference type="EMBL" id="CAVLEF010000225">
    <property type="protein sequence ID" value="CAK1553604.1"/>
    <property type="molecule type" value="Genomic_DNA"/>
</dbReference>
<reference evidence="2 3" key="1">
    <citation type="submission" date="2023-11" db="EMBL/GenBank/DDBJ databases">
        <authorList>
            <person name="Okamura Y."/>
        </authorList>
    </citation>
    <scope>NUCLEOTIDE SEQUENCE [LARGE SCALE GENOMIC DNA]</scope>
</reference>